<dbReference type="Proteomes" id="UP000221949">
    <property type="component" value="Segment"/>
</dbReference>
<proteinExistence type="predicted"/>
<accession>A0A1B2IGU1</accession>
<protein>
    <submittedName>
        <fullName evidence="1">Uncharacterized protein</fullName>
    </submittedName>
</protein>
<organism evidence="1 2">
    <name type="scientific">Erwinia phage vB_EamM_Stratton</name>
    <dbReference type="NCBI Taxonomy" id="1883378"/>
    <lineage>
        <taxon>Viruses</taxon>
        <taxon>Duplodnaviria</taxon>
        <taxon>Heunggongvirae</taxon>
        <taxon>Uroviricota</taxon>
        <taxon>Caudoviricetes</taxon>
        <taxon>Chimalliviridae</taxon>
        <taxon>Erskinevirus</taxon>
        <taxon>Erskinevirus EaH2</taxon>
    </lineage>
</organism>
<dbReference type="EMBL" id="KX397373">
    <property type="protein sequence ID" value="ANZ50486.1"/>
    <property type="molecule type" value="Genomic_DNA"/>
</dbReference>
<evidence type="ECO:0000313" key="1">
    <source>
        <dbReference type="EMBL" id="ANZ50486.1"/>
    </source>
</evidence>
<sequence length="137" mass="14847">MLSAAQIDHDLNGMRYGVDPVPLVGYSNKVEAIKAAISYASIHNAGTAPGDVDKTIAPIIVQQRGNTLLLRSTGLANNLTEGDKTHIYRVRTAECSEAWQQSFDGSPEYYTYGATTYEEVEFDSILNFIKGAGLTVS</sequence>
<gene>
    <name evidence="1" type="ORF">STRATTON_61</name>
</gene>
<name>A0A1B2IGU1_9CAUD</name>
<evidence type="ECO:0000313" key="2">
    <source>
        <dbReference type="Proteomes" id="UP000221949"/>
    </source>
</evidence>
<reference evidence="2" key="1">
    <citation type="submission" date="2016-06" db="EMBL/GenBank/DDBJ databases">
        <authorList>
            <person name="Berg J.A."/>
            <person name="Stratton M.L."/>
            <person name="Esplin I.D."/>
            <person name="Jensen G.L."/>
            <person name="Merrill B.D."/>
            <person name="Breakwell D.P."/>
            <person name="Hope S."/>
            <person name="Grose J.H."/>
        </authorList>
    </citation>
    <scope>NUCLEOTIDE SEQUENCE [LARGE SCALE GENOMIC DNA]</scope>
</reference>